<dbReference type="EMBL" id="JANJYI010000008">
    <property type="protein sequence ID" value="KAK2640473.1"/>
    <property type="molecule type" value="Genomic_DNA"/>
</dbReference>
<evidence type="ECO:0000313" key="2">
    <source>
        <dbReference type="Proteomes" id="UP001280121"/>
    </source>
</evidence>
<evidence type="ECO:0000313" key="1">
    <source>
        <dbReference type="EMBL" id="KAK2640473.1"/>
    </source>
</evidence>
<gene>
    <name evidence="1" type="ORF">Ddye_028268</name>
</gene>
<name>A0AAD9WS64_9ROSI</name>
<evidence type="ECO:0008006" key="3">
    <source>
        <dbReference type="Google" id="ProtNLM"/>
    </source>
</evidence>
<organism evidence="1 2">
    <name type="scientific">Dipteronia dyeriana</name>
    <dbReference type="NCBI Taxonomy" id="168575"/>
    <lineage>
        <taxon>Eukaryota</taxon>
        <taxon>Viridiplantae</taxon>
        <taxon>Streptophyta</taxon>
        <taxon>Embryophyta</taxon>
        <taxon>Tracheophyta</taxon>
        <taxon>Spermatophyta</taxon>
        <taxon>Magnoliopsida</taxon>
        <taxon>eudicotyledons</taxon>
        <taxon>Gunneridae</taxon>
        <taxon>Pentapetalae</taxon>
        <taxon>rosids</taxon>
        <taxon>malvids</taxon>
        <taxon>Sapindales</taxon>
        <taxon>Sapindaceae</taxon>
        <taxon>Hippocastanoideae</taxon>
        <taxon>Acereae</taxon>
        <taxon>Dipteronia</taxon>
    </lineage>
</organism>
<protein>
    <recommendedName>
        <fullName evidence="3">Reverse transcriptase domain-containing protein</fullName>
    </recommendedName>
</protein>
<comment type="caution">
    <text evidence="1">The sequence shown here is derived from an EMBL/GenBank/DDBJ whole genome shotgun (WGS) entry which is preliminary data.</text>
</comment>
<dbReference type="PANTHER" id="PTHR19446">
    <property type="entry name" value="REVERSE TRANSCRIPTASES"/>
    <property type="match status" value="1"/>
</dbReference>
<accession>A0AAD9WS64</accession>
<dbReference type="Proteomes" id="UP001280121">
    <property type="component" value="Unassembled WGS sequence"/>
</dbReference>
<sequence>MRPRMTKICFKKLSEAESCLLEEDFNLEEVRLALSNCEGNKAQSPDEFNLNFVKAHCGDIQEDFMNFMKVFHNDGSVVNELNRTLIALIPKVGRMETMKDFRPVSLISSMYKILAKVLANRLRKVMNAIIGDSQMAFVKNR</sequence>
<reference evidence="1" key="1">
    <citation type="journal article" date="2023" name="Plant J.">
        <title>Genome sequences and population genomics provide insights into the demographic history, inbreeding, and mutation load of two 'living fossil' tree species of Dipteronia.</title>
        <authorList>
            <person name="Feng Y."/>
            <person name="Comes H.P."/>
            <person name="Chen J."/>
            <person name="Zhu S."/>
            <person name="Lu R."/>
            <person name="Zhang X."/>
            <person name="Li P."/>
            <person name="Qiu J."/>
            <person name="Olsen K.M."/>
            <person name="Qiu Y."/>
        </authorList>
    </citation>
    <scope>NUCLEOTIDE SEQUENCE</scope>
    <source>
        <strain evidence="1">KIB01</strain>
    </source>
</reference>
<keyword evidence="2" id="KW-1185">Reference proteome</keyword>
<proteinExistence type="predicted"/>
<dbReference type="AlphaFoldDB" id="A0AAD9WS64"/>